<organism evidence="2 3">
    <name type="scientific">Aliidiomarina haloalkalitolerans</name>
    <dbReference type="NCBI Taxonomy" id="859059"/>
    <lineage>
        <taxon>Bacteria</taxon>
        <taxon>Pseudomonadati</taxon>
        <taxon>Pseudomonadota</taxon>
        <taxon>Gammaproteobacteria</taxon>
        <taxon>Alteromonadales</taxon>
        <taxon>Idiomarinaceae</taxon>
        <taxon>Aliidiomarina</taxon>
    </lineage>
</organism>
<keyword evidence="1" id="KW-1133">Transmembrane helix</keyword>
<dbReference type="EMBL" id="PIPI01000011">
    <property type="protein sequence ID" value="RUO18116.1"/>
    <property type="molecule type" value="Genomic_DNA"/>
</dbReference>
<feature type="transmembrane region" description="Helical" evidence="1">
    <location>
        <begin position="6"/>
        <end position="28"/>
    </location>
</feature>
<evidence type="ECO:0000313" key="3">
    <source>
        <dbReference type="Proteomes" id="UP000288212"/>
    </source>
</evidence>
<gene>
    <name evidence="2" type="ORF">CWE06_11645</name>
</gene>
<comment type="caution">
    <text evidence="2">The sequence shown here is derived from an EMBL/GenBank/DDBJ whole genome shotgun (WGS) entry which is preliminary data.</text>
</comment>
<keyword evidence="1" id="KW-0472">Membrane</keyword>
<accession>A0A432VPY6</accession>
<evidence type="ECO:0000313" key="2">
    <source>
        <dbReference type="EMBL" id="RUO18116.1"/>
    </source>
</evidence>
<reference evidence="2 3" key="1">
    <citation type="journal article" date="2011" name="Front. Microbiol.">
        <title>Genomic signatures of strain selection and enhancement in Bacillus atrophaeus var. globigii, a historical biowarfare simulant.</title>
        <authorList>
            <person name="Gibbons H.S."/>
            <person name="Broomall S.M."/>
            <person name="McNew L.A."/>
            <person name="Daligault H."/>
            <person name="Chapman C."/>
            <person name="Bruce D."/>
            <person name="Karavis M."/>
            <person name="Krepps M."/>
            <person name="McGregor P.A."/>
            <person name="Hong C."/>
            <person name="Park K.H."/>
            <person name="Akmal A."/>
            <person name="Feldman A."/>
            <person name="Lin J.S."/>
            <person name="Chang W.E."/>
            <person name="Higgs B.W."/>
            <person name="Demirev P."/>
            <person name="Lindquist J."/>
            <person name="Liem A."/>
            <person name="Fochler E."/>
            <person name="Read T.D."/>
            <person name="Tapia R."/>
            <person name="Johnson S."/>
            <person name="Bishop-Lilly K.A."/>
            <person name="Detter C."/>
            <person name="Han C."/>
            <person name="Sozhamannan S."/>
            <person name="Rosenzweig C.N."/>
            <person name="Skowronski E.W."/>
        </authorList>
    </citation>
    <scope>NUCLEOTIDE SEQUENCE [LARGE SCALE GENOMIC DNA]</scope>
    <source>
        <strain evidence="2 3">AK5</strain>
    </source>
</reference>
<keyword evidence="3" id="KW-1185">Reference proteome</keyword>
<protein>
    <submittedName>
        <fullName evidence="2">Uncharacterized protein</fullName>
    </submittedName>
</protein>
<sequence length="124" mass="15103">MLEFLTDFFALSFFVTFFRFFIWNTVLFDRRKKIMKKLASIDYEYYSDHLPDRFLFLSWQAGRRMARFFRMNTWPGNIPKDIQKDLQENRKFEYVGLVFNWGPPIFYILTLIFMSIPRTPPLAG</sequence>
<feature type="transmembrane region" description="Helical" evidence="1">
    <location>
        <begin position="94"/>
        <end position="116"/>
    </location>
</feature>
<keyword evidence="1" id="KW-0812">Transmembrane</keyword>
<name>A0A432VPY6_9GAMM</name>
<proteinExistence type="predicted"/>
<evidence type="ECO:0000256" key="1">
    <source>
        <dbReference type="SAM" id="Phobius"/>
    </source>
</evidence>
<dbReference type="Proteomes" id="UP000288212">
    <property type="component" value="Unassembled WGS sequence"/>
</dbReference>
<dbReference type="AlphaFoldDB" id="A0A432VPY6"/>